<keyword evidence="14" id="KW-1185">Reference proteome</keyword>
<dbReference type="PROSITE" id="PS00028">
    <property type="entry name" value="ZINC_FINGER_C2H2_1"/>
    <property type="match status" value="7"/>
</dbReference>
<evidence type="ECO:0000256" key="6">
    <source>
        <dbReference type="ARBA" id="ARBA00023015"/>
    </source>
</evidence>
<gene>
    <name evidence="13" type="ORF">Pmani_017173</name>
</gene>
<dbReference type="PANTHER" id="PTHR14003:SF24">
    <property type="entry name" value="ZINC FINGER PROTEIN 410"/>
    <property type="match status" value="1"/>
</dbReference>
<keyword evidence="4 11" id="KW-0863">Zinc-finger</keyword>
<protein>
    <recommendedName>
        <fullName evidence="12">C2H2-type domain-containing protein</fullName>
    </recommendedName>
</protein>
<keyword evidence="10" id="KW-0539">Nucleus</keyword>
<feature type="domain" description="C2H2-type" evidence="12">
    <location>
        <begin position="236"/>
        <end position="265"/>
    </location>
</feature>
<evidence type="ECO:0000256" key="7">
    <source>
        <dbReference type="ARBA" id="ARBA00023125"/>
    </source>
</evidence>
<keyword evidence="2" id="KW-0479">Metal-binding</keyword>
<dbReference type="FunFam" id="3.30.160.60:FF:002343">
    <property type="entry name" value="Zinc finger protein 33A"/>
    <property type="match status" value="1"/>
</dbReference>
<feature type="domain" description="C2H2-type" evidence="12">
    <location>
        <begin position="120"/>
        <end position="147"/>
    </location>
</feature>
<keyword evidence="6" id="KW-0805">Transcription regulation</keyword>
<dbReference type="Gene3D" id="3.30.160.60">
    <property type="entry name" value="Classic Zinc Finger"/>
    <property type="match status" value="6"/>
</dbReference>
<dbReference type="FunFam" id="3.30.160.60:FF:000125">
    <property type="entry name" value="Putative zinc finger protein 143"/>
    <property type="match status" value="1"/>
</dbReference>
<evidence type="ECO:0000256" key="1">
    <source>
        <dbReference type="ARBA" id="ARBA00004123"/>
    </source>
</evidence>
<sequence length="526" mass="57790">MDDSVVRVTEMKDEETHNASVVVVEENGGAVRVELPDGTQAIVHNAISEEPQEDLEGVAIQLDCGRIGYLYSDTLLQAVADEPDPFLNKYPCCFPNCNKSYSTVNHLRTHQRNHTGQRPHVCAVCNKRFTTGYALKSHVRTHTGEKPYQCPEEQCGKSFKTSSDLQKHVRTHTGERPFKCNVCSKSFTTSNIRKVHMRVHTGEKPYECQHEGCGRRFASATNFRNHCRIHTGEKPYVCSIENCGRRFTEYSSLYKHHMVHYQQKRYCCSLCGRYYRQLSTLAVHKRTVHNITEGDDESVVWINEGLLKQEWFSATGNNCNGGGVEGNATSAANVTTTTTIVSAPGTSHSTTGTVHLPTRLVVKKEPQLLPGTLLNADLTMSEDDGTCIQVPGVEVGNLMSEDGVAGDSVVMTTDDHSAALTGLELDGSGNGSIFVFTDTSQLEALQLAVAEGGGGDNRVMDDTVEVIRLEDLASVTHSVEEADLSKGGDNPAPVSSHPLIIHFVVNQKSSETYKKDAEKAIQKKKC</sequence>
<dbReference type="AlphaFoldDB" id="A0AAE1U826"/>
<accession>A0AAE1U826</accession>
<organism evidence="13 14">
    <name type="scientific">Petrolisthes manimaculis</name>
    <dbReference type="NCBI Taxonomy" id="1843537"/>
    <lineage>
        <taxon>Eukaryota</taxon>
        <taxon>Metazoa</taxon>
        <taxon>Ecdysozoa</taxon>
        <taxon>Arthropoda</taxon>
        <taxon>Crustacea</taxon>
        <taxon>Multicrustacea</taxon>
        <taxon>Malacostraca</taxon>
        <taxon>Eumalacostraca</taxon>
        <taxon>Eucarida</taxon>
        <taxon>Decapoda</taxon>
        <taxon>Pleocyemata</taxon>
        <taxon>Anomura</taxon>
        <taxon>Galatheoidea</taxon>
        <taxon>Porcellanidae</taxon>
        <taxon>Petrolisthes</taxon>
    </lineage>
</organism>
<dbReference type="FunFam" id="3.30.160.60:FF:000875">
    <property type="entry name" value="zinc finger protein 236 isoform X7"/>
    <property type="match status" value="1"/>
</dbReference>
<dbReference type="EMBL" id="JAWZYT010001531">
    <property type="protein sequence ID" value="KAK4311316.1"/>
    <property type="molecule type" value="Genomic_DNA"/>
</dbReference>
<dbReference type="GO" id="GO:0000981">
    <property type="term" value="F:DNA-binding transcription factor activity, RNA polymerase II-specific"/>
    <property type="evidence" value="ECO:0007669"/>
    <property type="project" value="TreeGrafter"/>
</dbReference>
<evidence type="ECO:0000256" key="11">
    <source>
        <dbReference type="PROSITE-ProRule" id="PRU00042"/>
    </source>
</evidence>
<dbReference type="Pfam" id="PF13912">
    <property type="entry name" value="zf-C2H2_6"/>
    <property type="match status" value="1"/>
</dbReference>
<evidence type="ECO:0000256" key="9">
    <source>
        <dbReference type="ARBA" id="ARBA00023163"/>
    </source>
</evidence>
<feature type="domain" description="C2H2-type" evidence="12">
    <location>
        <begin position="178"/>
        <end position="205"/>
    </location>
</feature>
<reference evidence="13" key="1">
    <citation type="submission" date="2023-11" db="EMBL/GenBank/DDBJ databases">
        <title>Genome assemblies of two species of porcelain crab, Petrolisthes cinctipes and Petrolisthes manimaculis (Anomura: Porcellanidae).</title>
        <authorList>
            <person name="Angst P."/>
        </authorList>
    </citation>
    <scope>NUCLEOTIDE SEQUENCE</scope>
    <source>
        <strain evidence="13">PB745_02</strain>
        <tissue evidence="13">Gill</tissue>
    </source>
</reference>
<comment type="caution">
    <text evidence="13">The sequence shown here is derived from an EMBL/GenBank/DDBJ whole genome shotgun (WGS) entry which is preliminary data.</text>
</comment>
<keyword evidence="9" id="KW-0804">Transcription</keyword>
<evidence type="ECO:0000256" key="4">
    <source>
        <dbReference type="ARBA" id="ARBA00022771"/>
    </source>
</evidence>
<evidence type="ECO:0000313" key="14">
    <source>
        <dbReference type="Proteomes" id="UP001292094"/>
    </source>
</evidence>
<dbReference type="GO" id="GO:0000978">
    <property type="term" value="F:RNA polymerase II cis-regulatory region sequence-specific DNA binding"/>
    <property type="evidence" value="ECO:0007669"/>
    <property type="project" value="TreeGrafter"/>
</dbReference>
<evidence type="ECO:0000256" key="8">
    <source>
        <dbReference type="ARBA" id="ARBA00023159"/>
    </source>
</evidence>
<keyword evidence="8" id="KW-0010">Activator</keyword>
<dbReference type="GO" id="GO:0005667">
    <property type="term" value="C:transcription regulator complex"/>
    <property type="evidence" value="ECO:0007669"/>
    <property type="project" value="TreeGrafter"/>
</dbReference>
<keyword evidence="3" id="KW-0677">Repeat</keyword>
<dbReference type="PANTHER" id="PTHR14003">
    <property type="entry name" value="TRANSCRIPTIONAL REPRESSOR PROTEIN YY"/>
    <property type="match status" value="1"/>
</dbReference>
<evidence type="ECO:0000256" key="2">
    <source>
        <dbReference type="ARBA" id="ARBA00022723"/>
    </source>
</evidence>
<evidence type="ECO:0000256" key="10">
    <source>
        <dbReference type="ARBA" id="ARBA00023242"/>
    </source>
</evidence>
<name>A0AAE1U826_9EUCA</name>
<evidence type="ECO:0000259" key="12">
    <source>
        <dbReference type="PROSITE" id="PS50157"/>
    </source>
</evidence>
<feature type="domain" description="C2H2-type" evidence="12">
    <location>
        <begin position="206"/>
        <end position="235"/>
    </location>
</feature>
<dbReference type="SUPFAM" id="SSF57667">
    <property type="entry name" value="beta-beta-alpha zinc fingers"/>
    <property type="match status" value="4"/>
</dbReference>
<dbReference type="SMART" id="SM00355">
    <property type="entry name" value="ZnF_C2H2"/>
    <property type="match status" value="7"/>
</dbReference>
<feature type="domain" description="C2H2-type" evidence="12">
    <location>
        <begin position="266"/>
        <end position="289"/>
    </location>
</feature>
<dbReference type="GO" id="GO:0008270">
    <property type="term" value="F:zinc ion binding"/>
    <property type="evidence" value="ECO:0007669"/>
    <property type="project" value="UniProtKB-KW"/>
</dbReference>
<keyword evidence="5" id="KW-0862">Zinc</keyword>
<dbReference type="InterPro" id="IPR013087">
    <property type="entry name" value="Znf_C2H2_type"/>
</dbReference>
<evidence type="ECO:0000256" key="5">
    <source>
        <dbReference type="ARBA" id="ARBA00022833"/>
    </source>
</evidence>
<feature type="domain" description="C2H2-type" evidence="12">
    <location>
        <begin position="148"/>
        <end position="177"/>
    </location>
</feature>
<dbReference type="FunFam" id="3.30.160.60:FF:000100">
    <property type="entry name" value="Zinc finger 45-like"/>
    <property type="match status" value="1"/>
</dbReference>
<dbReference type="FunFam" id="3.30.160.60:FF:000072">
    <property type="entry name" value="zinc finger protein 143 isoform X1"/>
    <property type="match status" value="1"/>
</dbReference>
<evidence type="ECO:0000256" key="3">
    <source>
        <dbReference type="ARBA" id="ARBA00022737"/>
    </source>
</evidence>
<dbReference type="Proteomes" id="UP001292094">
    <property type="component" value="Unassembled WGS sequence"/>
</dbReference>
<comment type="subcellular location">
    <subcellularLocation>
        <location evidence="1">Nucleus</location>
    </subcellularLocation>
</comment>
<proteinExistence type="predicted"/>
<evidence type="ECO:0000313" key="13">
    <source>
        <dbReference type="EMBL" id="KAK4311316.1"/>
    </source>
</evidence>
<dbReference type="PROSITE" id="PS50157">
    <property type="entry name" value="ZINC_FINGER_C2H2_2"/>
    <property type="match status" value="7"/>
</dbReference>
<dbReference type="InterPro" id="IPR036236">
    <property type="entry name" value="Znf_C2H2_sf"/>
</dbReference>
<feature type="domain" description="C2H2-type" evidence="12">
    <location>
        <begin position="90"/>
        <end position="119"/>
    </location>
</feature>
<dbReference type="GO" id="GO:0000785">
    <property type="term" value="C:chromatin"/>
    <property type="evidence" value="ECO:0007669"/>
    <property type="project" value="TreeGrafter"/>
</dbReference>
<dbReference type="GO" id="GO:0031519">
    <property type="term" value="C:PcG protein complex"/>
    <property type="evidence" value="ECO:0007669"/>
    <property type="project" value="TreeGrafter"/>
</dbReference>
<keyword evidence="7" id="KW-0238">DNA-binding</keyword>
<dbReference type="Pfam" id="PF00096">
    <property type="entry name" value="zf-C2H2"/>
    <property type="match status" value="3"/>
</dbReference>